<dbReference type="PROSITE" id="PS00108">
    <property type="entry name" value="PROTEIN_KINASE_ST"/>
    <property type="match status" value="1"/>
</dbReference>
<sequence>MWGVDNCETAIARQSAVKSLLELAFVLLGDGVSVFNITALLWYHVTTMLHKFQGQPESYEKKAQYRFGRTLGAGTYGIVREADSSSGKVAIKIILKKNVKGNEQMVYDELEMLQALNHPNIVHFVDWFESRDKYYIVTQLATGGELFDRICEYGKFTEKDASQTIKQVLDAVNYLHERNIVHRDLKPENLLYLTSAADSPLVLADFGIAKMLDSPEEVLTTMAGSFGYAAPEVMMKQGHGKAVDMWSLGVITYTLLCGYSPFRSENLTDLIEECRSGRVVFHDRYWRDVSQDAKDFILTLLQPDQTKRPSSEEALRHPWLKGETASDHNLLPEIKAYMAKARLKRGIEIIKLANRIEALKMQEDDDDIPNPGEVSGEKGHARKSSGTTAFPSLPGSEKQPEVSETEKSEGATKKRSLSKIARGAIFREVVLAKVREMKDQEEREKVEREALEKASHHT</sequence>
<comment type="caution">
    <text evidence="8">The sequence shown here is derived from an EMBL/GenBank/DDBJ whole genome shotgun (WGS) entry which is preliminary data.</text>
</comment>
<evidence type="ECO:0000256" key="5">
    <source>
        <dbReference type="SAM" id="MobiDB-lite"/>
    </source>
</evidence>
<keyword evidence="6" id="KW-0812">Transmembrane</keyword>
<keyword evidence="2 3" id="KW-0067">ATP-binding</keyword>
<evidence type="ECO:0000256" key="4">
    <source>
        <dbReference type="RuleBase" id="RU000304"/>
    </source>
</evidence>
<dbReference type="GO" id="GO:0004683">
    <property type="term" value="F:calcium/calmodulin-dependent protein kinase activity"/>
    <property type="evidence" value="ECO:0007669"/>
    <property type="project" value="UniProtKB-EC"/>
</dbReference>
<evidence type="ECO:0000256" key="1">
    <source>
        <dbReference type="ARBA" id="ARBA00022741"/>
    </source>
</evidence>
<dbReference type="SMART" id="SM00220">
    <property type="entry name" value="S_TKc"/>
    <property type="match status" value="1"/>
</dbReference>
<dbReference type="Pfam" id="PF00069">
    <property type="entry name" value="Pkinase"/>
    <property type="match status" value="1"/>
</dbReference>
<comment type="similarity">
    <text evidence="4">Belongs to the protein kinase superfamily.</text>
</comment>
<feature type="domain" description="Protein kinase" evidence="7">
    <location>
        <begin position="65"/>
        <end position="320"/>
    </location>
</feature>
<evidence type="ECO:0000256" key="3">
    <source>
        <dbReference type="PROSITE-ProRule" id="PRU10141"/>
    </source>
</evidence>
<dbReference type="CDD" id="cd05117">
    <property type="entry name" value="STKc_CAMK"/>
    <property type="match status" value="1"/>
</dbReference>
<evidence type="ECO:0000313" key="9">
    <source>
        <dbReference type="Proteomes" id="UP001583193"/>
    </source>
</evidence>
<evidence type="ECO:0000256" key="6">
    <source>
        <dbReference type="SAM" id="Phobius"/>
    </source>
</evidence>
<feature type="compositionally biased region" description="Basic and acidic residues" evidence="5">
    <location>
        <begin position="398"/>
        <end position="412"/>
    </location>
</feature>
<gene>
    <name evidence="8" type="primary">CMK2</name>
    <name evidence="8" type="ORF">Plec18167_002101</name>
</gene>
<feature type="region of interest" description="Disordered" evidence="5">
    <location>
        <begin position="437"/>
        <end position="458"/>
    </location>
</feature>
<keyword evidence="6" id="KW-0472">Membrane</keyword>
<dbReference type="InterPro" id="IPR017441">
    <property type="entry name" value="Protein_kinase_ATP_BS"/>
</dbReference>
<evidence type="ECO:0000259" key="7">
    <source>
        <dbReference type="PROSITE" id="PS50011"/>
    </source>
</evidence>
<dbReference type="InterPro" id="IPR000719">
    <property type="entry name" value="Prot_kinase_dom"/>
</dbReference>
<keyword evidence="8" id="KW-0808">Transferase</keyword>
<dbReference type="InterPro" id="IPR011009">
    <property type="entry name" value="Kinase-like_dom_sf"/>
</dbReference>
<keyword evidence="4" id="KW-0723">Serine/threonine-protein kinase</keyword>
<dbReference type="PROSITE" id="PS50011">
    <property type="entry name" value="PROTEIN_KINASE_DOM"/>
    <property type="match status" value="1"/>
</dbReference>
<accession>A0ABR3Y869</accession>
<dbReference type="Proteomes" id="UP001583193">
    <property type="component" value="Unassembled WGS sequence"/>
</dbReference>
<feature type="transmembrane region" description="Helical" evidence="6">
    <location>
        <begin position="20"/>
        <end position="43"/>
    </location>
</feature>
<reference evidence="8 9" key="1">
    <citation type="journal article" date="2024" name="IMA Fungus">
        <title>IMA Genome - F19 : A genome assembly and annotation guide to empower mycologists, including annotated draft genome sequences of Ceratocystis pirilliformis, Diaporthe australafricana, Fusarium ophioides, Paecilomyces lecythidis, and Sporothrix stenoceras.</title>
        <authorList>
            <person name="Aylward J."/>
            <person name="Wilson A.M."/>
            <person name="Visagie C.M."/>
            <person name="Spraker J."/>
            <person name="Barnes I."/>
            <person name="Buitendag C."/>
            <person name="Ceriani C."/>
            <person name="Del Mar Angel L."/>
            <person name="du Plessis D."/>
            <person name="Fuchs T."/>
            <person name="Gasser K."/>
            <person name="Kramer D."/>
            <person name="Li W."/>
            <person name="Munsamy K."/>
            <person name="Piso A."/>
            <person name="Price J.L."/>
            <person name="Sonnekus B."/>
            <person name="Thomas C."/>
            <person name="van der Nest A."/>
            <person name="van Dijk A."/>
            <person name="van Heerden A."/>
            <person name="van Vuuren N."/>
            <person name="Yilmaz N."/>
            <person name="Duong T.A."/>
            <person name="van der Merwe N.A."/>
            <person name="Wingfield M.J."/>
            <person name="Wingfield B.D."/>
        </authorList>
    </citation>
    <scope>NUCLEOTIDE SEQUENCE [LARGE SCALE GENOMIC DNA]</scope>
    <source>
        <strain evidence="8 9">CMW 18167</strain>
    </source>
</reference>
<dbReference type="EC" id="2.7.11.17" evidence="8"/>
<dbReference type="SUPFAM" id="SSF56112">
    <property type="entry name" value="Protein kinase-like (PK-like)"/>
    <property type="match status" value="1"/>
</dbReference>
<keyword evidence="1 3" id="KW-0547">Nucleotide-binding</keyword>
<protein>
    <submittedName>
        <fullName evidence="8">Calmodulin-dependent protein kinase cmk2</fullName>
        <ecNumber evidence="8">2.7.11.17</ecNumber>
    </submittedName>
</protein>
<evidence type="ECO:0000256" key="2">
    <source>
        <dbReference type="ARBA" id="ARBA00022840"/>
    </source>
</evidence>
<keyword evidence="8" id="KW-0418">Kinase</keyword>
<feature type="region of interest" description="Disordered" evidence="5">
    <location>
        <begin position="363"/>
        <end position="417"/>
    </location>
</feature>
<dbReference type="PROSITE" id="PS00107">
    <property type="entry name" value="PROTEIN_KINASE_ATP"/>
    <property type="match status" value="1"/>
</dbReference>
<keyword evidence="9" id="KW-1185">Reference proteome</keyword>
<name>A0ABR3Y869_9EURO</name>
<dbReference type="InterPro" id="IPR008271">
    <property type="entry name" value="Ser/Thr_kinase_AS"/>
</dbReference>
<keyword evidence="6" id="KW-1133">Transmembrane helix</keyword>
<dbReference type="EMBL" id="JAVDPF010000004">
    <property type="protein sequence ID" value="KAL1884511.1"/>
    <property type="molecule type" value="Genomic_DNA"/>
</dbReference>
<organism evidence="8 9">
    <name type="scientific">Paecilomyces lecythidis</name>
    <dbReference type="NCBI Taxonomy" id="3004212"/>
    <lineage>
        <taxon>Eukaryota</taxon>
        <taxon>Fungi</taxon>
        <taxon>Dikarya</taxon>
        <taxon>Ascomycota</taxon>
        <taxon>Pezizomycotina</taxon>
        <taxon>Eurotiomycetes</taxon>
        <taxon>Eurotiomycetidae</taxon>
        <taxon>Eurotiales</taxon>
        <taxon>Thermoascaceae</taxon>
        <taxon>Paecilomyces</taxon>
    </lineage>
</organism>
<proteinExistence type="inferred from homology"/>
<dbReference type="Gene3D" id="1.10.510.10">
    <property type="entry name" value="Transferase(Phosphotransferase) domain 1"/>
    <property type="match status" value="1"/>
</dbReference>
<evidence type="ECO:0000313" key="8">
    <source>
        <dbReference type="EMBL" id="KAL1884511.1"/>
    </source>
</evidence>
<dbReference type="Gene3D" id="3.30.200.20">
    <property type="entry name" value="Phosphorylase Kinase, domain 1"/>
    <property type="match status" value="1"/>
</dbReference>
<feature type="binding site" evidence="3">
    <location>
        <position position="96"/>
    </location>
    <ligand>
        <name>ATP</name>
        <dbReference type="ChEBI" id="CHEBI:30616"/>
    </ligand>
</feature>
<dbReference type="PANTHER" id="PTHR24347">
    <property type="entry name" value="SERINE/THREONINE-PROTEIN KINASE"/>
    <property type="match status" value="1"/>
</dbReference>